<dbReference type="SUPFAM" id="SSF53474">
    <property type="entry name" value="alpha/beta-Hydrolases"/>
    <property type="match status" value="1"/>
</dbReference>
<gene>
    <name evidence="5" type="ORF">VASRM7_213</name>
</gene>
<reference evidence="5" key="1">
    <citation type="journal article" date="2016" name="Appl. Microbiol. Biotechnol.">
        <title>Anti-MRSA and anti-TB metabolites from marine-derived Verrucosispora sp. MS100047.</title>
        <authorList>
            <person name="Huang P."/>
            <person name="Xie F."/>
            <person name="Ren B."/>
            <person name="Wang Q."/>
            <person name="Wang J."/>
            <person name="Wang Q."/>
            <person name="Abdel-Mageed W.M."/>
            <person name="Liu M."/>
            <person name="Han J."/>
            <person name="Oyeleye A."/>
            <person name="Shen J."/>
            <person name="Song F."/>
            <person name="Dai H."/>
            <person name="Liu X."/>
            <person name="Zhang L."/>
        </authorList>
    </citation>
    <scope>NUCLEOTIDE SEQUENCE</scope>
    <source>
        <strain evidence="5">MS100047</strain>
    </source>
</reference>
<accession>A0A097CS11</accession>
<dbReference type="PANTHER" id="PTHR48081:SF8">
    <property type="entry name" value="ALPHA_BETA HYDROLASE FOLD-3 DOMAIN-CONTAINING PROTEIN-RELATED"/>
    <property type="match status" value="1"/>
</dbReference>
<dbReference type="InterPro" id="IPR050300">
    <property type="entry name" value="GDXG_lipolytic_enzyme"/>
</dbReference>
<dbReference type="GO" id="GO:0016787">
    <property type="term" value="F:hydrolase activity"/>
    <property type="evidence" value="ECO:0007669"/>
    <property type="project" value="UniProtKB-KW"/>
</dbReference>
<evidence type="ECO:0000256" key="3">
    <source>
        <dbReference type="PROSITE-ProRule" id="PRU10038"/>
    </source>
</evidence>
<dbReference type="Pfam" id="PF07859">
    <property type="entry name" value="Abhydrolase_3"/>
    <property type="match status" value="1"/>
</dbReference>
<dbReference type="InterPro" id="IPR029058">
    <property type="entry name" value="AB_hydrolase_fold"/>
</dbReference>
<evidence type="ECO:0000256" key="2">
    <source>
        <dbReference type="ARBA" id="ARBA00022801"/>
    </source>
</evidence>
<comment type="similarity">
    <text evidence="1">Belongs to the 'GDXG' lipolytic enzyme family.</text>
</comment>
<evidence type="ECO:0000259" key="4">
    <source>
        <dbReference type="Pfam" id="PF07859"/>
    </source>
</evidence>
<protein>
    <submittedName>
        <fullName evidence="5">Alpha/beta hydrolase domain-containing protein</fullName>
    </submittedName>
</protein>
<evidence type="ECO:0000313" key="5">
    <source>
        <dbReference type="EMBL" id="AIS85451.1"/>
    </source>
</evidence>
<dbReference type="Gene3D" id="3.40.50.1820">
    <property type="entry name" value="alpha/beta hydrolase"/>
    <property type="match status" value="1"/>
</dbReference>
<dbReference type="EMBL" id="KF826648">
    <property type="protein sequence ID" value="AIS85451.1"/>
    <property type="molecule type" value="Genomic_DNA"/>
</dbReference>
<dbReference type="AlphaFoldDB" id="A0A097CS11"/>
<name>A0A097CS11_9ACTN</name>
<feature type="domain" description="Alpha/beta hydrolase fold-3" evidence="4">
    <location>
        <begin position="74"/>
        <end position="276"/>
    </location>
</feature>
<sequence length="307" mass="33410">MTLDPYTAAFLRRMRATHPDLGATVTDPDQARRIQDRARYPRGPQMAQVTNLTADGVPVRIYRPAGPTGPLPVVVYLHGGGWVLCGLDTHDGVCRQLADRAKMLVVSVDYRLAPEHPFPAAPDDAYTATCWVQRRVAQWGGDPDRLAVAGDSAGGALAAATCLRARDLDFPRIAYQLLVYPVTDCLAPRTRDDTHSLLTAEHMRWYVARYLRHPSDGEHPYASPLRAPDLGGLPPALVLLAEHDPLRDEGEAYAVRLAEHGVPVETHLVEGLFHGLFGLGDLVPVGRRAETLAVAGLRAALRGDAHV</sequence>
<evidence type="ECO:0000256" key="1">
    <source>
        <dbReference type="ARBA" id="ARBA00010515"/>
    </source>
</evidence>
<dbReference type="FunFam" id="3.40.50.1820:FF:000089">
    <property type="entry name" value="Alpha/beta hydrolase"/>
    <property type="match status" value="1"/>
</dbReference>
<dbReference type="PANTHER" id="PTHR48081">
    <property type="entry name" value="AB HYDROLASE SUPERFAMILY PROTEIN C4A8.06C"/>
    <property type="match status" value="1"/>
</dbReference>
<dbReference type="InterPro" id="IPR013094">
    <property type="entry name" value="AB_hydrolase_3"/>
</dbReference>
<dbReference type="PROSITE" id="PS01174">
    <property type="entry name" value="LIPASE_GDXG_SER"/>
    <property type="match status" value="1"/>
</dbReference>
<proteinExistence type="inferred from homology"/>
<keyword evidence="2 5" id="KW-0378">Hydrolase</keyword>
<organism evidence="5">
    <name type="scientific">Verrucosispora sp. MS100047</name>
    <dbReference type="NCBI Taxonomy" id="1410949"/>
    <lineage>
        <taxon>Bacteria</taxon>
        <taxon>Bacillati</taxon>
        <taxon>Actinomycetota</taxon>
        <taxon>Actinomycetes</taxon>
        <taxon>Micromonosporales</taxon>
        <taxon>Micromonosporaceae</taxon>
        <taxon>Micromonospora</taxon>
    </lineage>
</organism>
<dbReference type="InterPro" id="IPR033140">
    <property type="entry name" value="Lipase_GDXG_put_SER_AS"/>
</dbReference>
<feature type="active site" evidence="3">
    <location>
        <position position="152"/>
    </location>
</feature>